<proteinExistence type="predicted"/>
<name>A0ACC2ABQ7_DIPCM</name>
<comment type="caution">
    <text evidence="1">The sequence shown here is derived from an EMBL/GenBank/DDBJ whole genome shotgun (WGS) entry which is preliminary data.</text>
</comment>
<organism evidence="1 2">
    <name type="scientific">Diphasiastrum complanatum</name>
    <name type="common">Issler's clubmoss</name>
    <name type="synonym">Lycopodium complanatum</name>
    <dbReference type="NCBI Taxonomy" id="34168"/>
    <lineage>
        <taxon>Eukaryota</taxon>
        <taxon>Viridiplantae</taxon>
        <taxon>Streptophyta</taxon>
        <taxon>Embryophyta</taxon>
        <taxon>Tracheophyta</taxon>
        <taxon>Lycopodiopsida</taxon>
        <taxon>Lycopodiales</taxon>
        <taxon>Lycopodiaceae</taxon>
        <taxon>Lycopodioideae</taxon>
        <taxon>Diphasiastrum</taxon>
    </lineage>
</organism>
<evidence type="ECO:0000313" key="1">
    <source>
        <dbReference type="EMBL" id="KAJ7515038.1"/>
    </source>
</evidence>
<accession>A0ACC2ABQ7</accession>
<sequence length="110" mass="12394">MADQVHVIQSSSDWAAKLQEASKNKLIVVDFTATWCGPCKAIAPHFERLSKDYPNVIFLKVDVDRLPDVSSQWKVRAMPTFIFIKDGKQIDIIVGANKEELEAKVARHSL</sequence>
<dbReference type="EMBL" id="CM055114">
    <property type="protein sequence ID" value="KAJ7515038.1"/>
    <property type="molecule type" value="Genomic_DNA"/>
</dbReference>
<dbReference type="Proteomes" id="UP001162992">
    <property type="component" value="Chromosome 23"/>
</dbReference>
<gene>
    <name evidence="1" type="ORF">O6H91_23G069100</name>
</gene>
<evidence type="ECO:0000313" key="2">
    <source>
        <dbReference type="Proteomes" id="UP001162992"/>
    </source>
</evidence>
<keyword evidence="2" id="KW-1185">Reference proteome</keyword>
<reference evidence="2" key="1">
    <citation type="journal article" date="2024" name="Proc. Natl. Acad. Sci. U.S.A.">
        <title>Extraordinary preservation of gene collinearity over three hundred million years revealed in homosporous lycophytes.</title>
        <authorList>
            <person name="Li C."/>
            <person name="Wickell D."/>
            <person name="Kuo L.Y."/>
            <person name="Chen X."/>
            <person name="Nie B."/>
            <person name="Liao X."/>
            <person name="Peng D."/>
            <person name="Ji J."/>
            <person name="Jenkins J."/>
            <person name="Williams M."/>
            <person name="Shu S."/>
            <person name="Plott C."/>
            <person name="Barry K."/>
            <person name="Rajasekar S."/>
            <person name="Grimwood J."/>
            <person name="Han X."/>
            <person name="Sun S."/>
            <person name="Hou Z."/>
            <person name="He W."/>
            <person name="Dai G."/>
            <person name="Sun C."/>
            <person name="Schmutz J."/>
            <person name="Leebens-Mack J.H."/>
            <person name="Li F.W."/>
            <person name="Wang L."/>
        </authorList>
    </citation>
    <scope>NUCLEOTIDE SEQUENCE [LARGE SCALE GENOMIC DNA]</scope>
    <source>
        <strain evidence="2">cv. PW_Plant_1</strain>
    </source>
</reference>
<protein>
    <submittedName>
        <fullName evidence="1">Uncharacterized protein</fullName>
    </submittedName>
</protein>